<dbReference type="GO" id="GO:0006396">
    <property type="term" value="P:RNA processing"/>
    <property type="evidence" value="ECO:0007669"/>
    <property type="project" value="InterPro"/>
</dbReference>
<dbReference type="SUPFAM" id="SSF55315">
    <property type="entry name" value="L30e-like"/>
    <property type="match status" value="1"/>
</dbReference>
<keyword evidence="2 6" id="KW-0489">Methyltransferase</keyword>
<dbReference type="AlphaFoldDB" id="A0A418WEJ5"/>
<accession>A0A418WEJ5</accession>
<dbReference type="InterPro" id="IPR029026">
    <property type="entry name" value="tRNA_m1G_MTases_N"/>
</dbReference>
<dbReference type="Pfam" id="PF00588">
    <property type="entry name" value="SpoU_methylase"/>
    <property type="match status" value="1"/>
</dbReference>
<evidence type="ECO:0000313" key="6">
    <source>
        <dbReference type="EMBL" id="RJF88416.1"/>
    </source>
</evidence>
<comment type="similarity">
    <text evidence="1">Belongs to the class IV-like SAM-binding methyltransferase superfamily. RNA methyltransferase TrmH family.</text>
</comment>
<evidence type="ECO:0000256" key="1">
    <source>
        <dbReference type="ARBA" id="ARBA00007228"/>
    </source>
</evidence>
<dbReference type="PANTHER" id="PTHR46429:SF1">
    <property type="entry name" value="23S RRNA (GUANOSINE-2'-O-)-METHYLTRANSFERASE RLMB"/>
    <property type="match status" value="1"/>
</dbReference>
<dbReference type="GO" id="GO:0008173">
    <property type="term" value="F:RNA methyltransferase activity"/>
    <property type="evidence" value="ECO:0007669"/>
    <property type="project" value="InterPro"/>
</dbReference>
<feature type="domain" description="RNA 2-O ribose methyltransferase substrate binding" evidence="5">
    <location>
        <begin position="90"/>
        <end position="167"/>
    </location>
</feature>
<gene>
    <name evidence="6" type="primary">rlmB</name>
    <name evidence="6" type="ORF">D3874_16495</name>
</gene>
<feature type="region of interest" description="Disordered" evidence="4">
    <location>
        <begin position="1"/>
        <end position="87"/>
    </location>
</feature>
<evidence type="ECO:0000256" key="4">
    <source>
        <dbReference type="SAM" id="MobiDB-lite"/>
    </source>
</evidence>
<dbReference type="InterPro" id="IPR004441">
    <property type="entry name" value="rRNA_MeTrfase_TrmH"/>
</dbReference>
<evidence type="ECO:0000313" key="7">
    <source>
        <dbReference type="Proteomes" id="UP000284605"/>
    </source>
</evidence>
<dbReference type="InterPro" id="IPR029028">
    <property type="entry name" value="Alpha/beta_knot_MTases"/>
</dbReference>
<proteinExistence type="inferred from homology"/>
<name>A0A418WEJ5_9PROT</name>
<protein>
    <submittedName>
        <fullName evidence="6">23S rRNA (Guanosine(2251)-2'-O)-methyltransferase RlmB</fullName>
    </submittedName>
</protein>
<dbReference type="InterPro" id="IPR013123">
    <property type="entry name" value="SpoU_subst-bd"/>
</dbReference>
<evidence type="ECO:0000259" key="5">
    <source>
        <dbReference type="SMART" id="SM00967"/>
    </source>
</evidence>
<dbReference type="CDD" id="cd18103">
    <property type="entry name" value="SpoU-like_RlmB"/>
    <property type="match status" value="1"/>
</dbReference>
<dbReference type="Gene3D" id="3.30.1330.30">
    <property type="match status" value="1"/>
</dbReference>
<organism evidence="6 7">
    <name type="scientific">Oleomonas cavernae</name>
    <dbReference type="NCBI Taxonomy" id="2320859"/>
    <lineage>
        <taxon>Bacteria</taxon>
        <taxon>Pseudomonadati</taxon>
        <taxon>Pseudomonadota</taxon>
        <taxon>Alphaproteobacteria</taxon>
        <taxon>Acetobacterales</taxon>
        <taxon>Acetobacteraceae</taxon>
        <taxon>Oleomonas</taxon>
    </lineage>
</organism>
<comment type="caution">
    <text evidence="6">The sequence shown here is derived from an EMBL/GenBank/DDBJ whole genome shotgun (WGS) entry which is preliminary data.</text>
</comment>
<dbReference type="EMBL" id="QYUK01000011">
    <property type="protein sequence ID" value="RJF88416.1"/>
    <property type="molecule type" value="Genomic_DNA"/>
</dbReference>
<dbReference type="PANTHER" id="PTHR46429">
    <property type="entry name" value="23S RRNA (GUANOSINE-2'-O-)-METHYLTRANSFERASE RLMB"/>
    <property type="match status" value="1"/>
</dbReference>
<dbReference type="RefSeq" id="WP_119779052.1">
    <property type="nucleotide sequence ID" value="NZ_QYUK01000011.1"/>
</dbReference>
<keyword evidence="3 6" id="KW-0808">Transferase</keyword>
<dbReference type="SUPFAM" id="SSF75217">
    <property type="entry name" value="alpha/beta knot"/>
    <property type="match status" value="1"/>
</dbReference>
<dbReference type="InterPro" id="IPR029064">
    <property type="entry name" value="Ribosomal_eL30-like_sf"/>
</dbReference>
<dbReference type="OrthoDB" id="9785673at2"/>
<sequence length="328" mass="34160">MDRRKHGGRGGKPPPPPDGNKQRRGGKPATPQAPAGAKPAATRPLTGAKPAGPRTLAGAKPAPVKTASVNAAPQGPGTRPRPAPRESGLWLYGHHPVLAALENPDRRCLRLMITAQDADALGPRLTRALAARGLEYESVSREMIERVLPPASVHQGVALKIEPLEELALDEACARDIDERAIVVVLDQVTDPHNVGAIMRSAAAFGAKAVVVTDRHAPGATAVMAKAASGALDVIPLVRVVNLARALDELGELGYWRVALDADTAQTLADTDTTGSVALVLGAEGVGLRRLTKERCDAIAKLPIGGGIESLNVSNAAAVALYELVRGR</sequence>
<keyword evidence="7" id="KW-1185">Reference proteome</keyword>
<dbReference type="Pfam" id="PF08032">
    <property type="entry name" value="SpoU_sub_bind"/>
    <property type="match status" value="1"/>
</dbReference>
<dbReference type="SMART" id="SM00967">
    <property type="entry name" value="SpoU_sub_bind"/>
    <property type="match status" value="1"/>
</dbReference>
<dbReference type="GO" id="GO:0032259">
    <property type="term" value="P:methylation"/>
    <property type="evidence" value="ECO:0007669"/>
    <property type="project" value="UniProtKB-KW"/>
</dbReference>
<dbReference type="Gene3D" id="3.40.1280.10">
    <property type="match status" value="1"/>
</dbReference>
<dbReference type="GO" id="GO:0005829">
    <property type="term" value="C:cytosol"/>
    <property type="evidence" value="ECO:0007669"/>
    <property type="project" value="TreeGrafter"/>
</dbReference>
<reference evidence="6 7" key="1">
    <citation type="submission" date="2018-09" db="EMBL/GenBank/DDBJ databases">
        <authorList>
            <person name="Zhu H."/>
        </authorList>
    </citation>
    <scope>NUCLEOTIDE SEQUENCE [LARGE SCALE GENOMIC DNA]</scope>
    <source>
        <strain evidence="6 7">K1W22B-8</strain>
    </source>
</reference>
<dbReference type="FunFam" id="3.40.1280.10:FF:000008">
    <property type="entry name" value="Group 3 RNA methyltransferase TrmH"/>
    <property type="match status" value="1"/>
</dbReference>
<dbReference type="NCBIfam" id="TIGR00186">
    <property type="entry name" value="rRNA_methyl_3"/>
    <property type="match status" value="1"/>
</dbReference>
<evidence type="ECO:0000256" key="3">
    <source>
        <dbReference type="ARBA" id="ARBA00022679"/>
    </source>
</evidence>
<evidence type="ECO:0000256" key="2">
    <source>
        <dbReference type="ARBA" id="ARBA00022603"/>
    </source>
</evidence>
<dbReference type="InterPro" id="IPR001537">
    <property type="entry name" value="SpoU_MeTrfase"/>
</dbReference>
<dbReference type="GO" id="GO:0003723">
    <property type="term" value="F:RNA binding"/>
    <property type="evidence" value="ECO:0007669"/>
    <property type="project" value="InterPro"/>
</dbReference>
<dbReference type="Proteomes" id="UP000284605">
    <property type="component" value="Unassembled WGS sequence"/>
</dbReference>